<evidence type="ECO:0000313" key="10">
    <source>
        <dbReference type="Proteomes" id="UP001523216"/>
    </source>
</evidence>
<dbReference type="PROSITE" id="PS00136">
    <property type="entry name" value="SUBTILASE_ASP"/>
    <property type="match status" value="1"/>
</dbReference>
<dbReference type="InterPro" id="IPR000209">
    <property type="entry name" value="Peptidase_S8/S53_dom"/>
</dbReference>
<accession>A0ABT0YD72</accession>
<dbReference type="PROSITE" id="PS51892">
    <property type="entry name" value="SUBTILASE"/>
    <property type="match status" value="1"/>
</dbReference>
<dbReference type="PRINTS" id="PR00723">
    <property type="entry name" value="SUBTILISIN"/>
</dbReference>
<evidence type="ECO:0000256" key="4">
    <source>
        <dbReference type="ARBA" id="ARBA00022825"/>
    </source>
</evidence>
<dbReference type="InterPro" id="IPR036852">
    <property type="entry name" value="Peptidase_S8/S53_dom_sf"/>
</dbReference>
<evidence type="ECO:0000256" key="5">
    <source>
        <dbReference type="PROSITE-ProRule" id="PRU01240"/>
    </source>
</evidence>
<dbReference type="EMBL" id="JAMQOL010000069">
    <property type="protein sequence ID" value="MCM4084007.1"/>
    <property type="molecule type" value="Genomic_DNA"/>
</dbReference>
<keyword evidence="4 5" id="KW-0720">Serine protease</keyword>
<keyword evidence="7" id="KW-0812">Transmembrane</keyword>
<feature type="active site" description="Charge relay system" evidence="5">
    <location>
        <position position="278"/>
    </location>
</feature>
<protein>
    <submittedName>
        <fullName evidence="9">S8 family serine peptidase</fullName>
    </submittedName>
</protein>
<keyword evidence="7" id="KW-1133">Transmembrane helix</keyword>
<feature type="active site" description="Charge relay system" evidence="5">
    <location>
        <position position="123"/>
    </location>
</feature>
<evidence type="ECO:0000259" key="8">
    <source>
        <dbReference type="Pfam" id="PF00082"/>
    </source>
</evidence>
<dbReference type="PANTHER" id="PTHR43806:SF11">
    <property type="entry name" value="CEREVISIN-RELATED"/>
    <property type="match status" value="1"/>
</dbReference>
<evidence type="ECO:0000256" key="7">
    <source>
        <dbReference type="SAM" id="Phobius"/>
    </source>
</evidence>
<dbReference type="SUPFAM" id="SSF52743">
    <property type="entry name" value="Subtilisin-like"/>
    <property type="match status" value="1"/>
</dbReference>
<dbReference type="RefSeq" id="WP_251803771.1">
    <property type="nucleotide sequence ID" value="NZ_JAMQOL010000069.1"/>
</dbReference>
<proteinExistence type="inferred from homology"/>
<organism evidence="9 10">
    <name type="scientific">Paractinoplanes hotanensis</name>
    <dbReference type="NCBI Taxonomy" id="2906497"/>
    <lineage>
        <taxon>Bacteria</taxon>
        <taxon>Bacillati</taxon>
        <taxon>Actinomycetota</taxon>
        <taxon>Actinomycetes</taxon>
        <taxon>Micromonosporales</taxon>
        <taxon>Micromonosporaceae</taxon>
        <taxon>Paractinoplanes</taxon>
    </lineage>
</organism>
<keyword evidence="3 5" id="KW-0378">Hydrolase</keyword>
<evidence type="ECO:0000256" key="1">
    <source>
        <dbReference type="ARBA" id="ARBA00011073"/>
    </source>
</evidence>
<feature type="active site" description="Charge relay system" evidence="5">
    <location>
        <position position="89"/>
    </location>
</feature>
<keyword evidence="2 5" id="KW-0645">Protease</keyword>
<dbReference type="Gene3D" id="3.40.50.200">
    <property type="entry name" value="Peptidase S8/S53 domain"/>
    <property type="match status" value="1"/>
</dbReference>
<reference evidence="9 10" key="1">
    <citation type="submission" date="2022-06" db="EMBL/GenBank/DDBJ databases">
        <title>Actinoplanes abujensis sp. nov., isolated from Nigerian arid soil.</title>
        <authorList>
            <person name="Ding P."/>
        </authorList>
    </citation>
    <scope>NUCLEOTIDE SEQUENCE [LARGE SCALE GENOMIC DNA]</scope>
    <source>
        <strain evidence="10">TRM88002</strain>
    </source>
</reference>
<dbReference type="Proteomes" id="UP001523216">
    <property type="component" value="Unassembled WGS sequence"/>
</dbReference>
<sequence length="411" mass="41859">MADGIWCRASRSTTSGATCRSRTCDRPQLRILSKVGAATGSSLLAIALCPASPAFADSVRDRQWYLESLQVARTRSISTGAGVTVAVLDTGVASHPDVKRNLLSGSDLTSSSIRDGRNDIDGHGTRMAALIAGHGRSPGSGIQGIAPNAKVLPVRISKDGHEIDSAVMAEGVIWSANQKSKIINISAGAGPGFDLQDAINSAINDDIVVVAAVGNTSSGAIVSYPAAFDGVLAVGASDRNGKYSAASVKDDKVQICAPGVDIISAQPTSTYGSATGTSDSSAIVSGAAALVRSKFPELSAKDVIRRLTDTADDIGPPGRDDECGFGRLNIVKALTVGAPPPESATTAPSSGDPNTATNAPGAVRPEFASPEAAATPEPASDSRVLIWGGLAGALAIIAVLAGLLLRRRRRS</sequence>
<feature type="transmembrane region" description="Helical" evidence="7">
    <location>
        <begin position="384"/>
        <end position="405"/>
    </location>
</feature>
<dbReference type="Pfam" id="PF00082">
    <property type="entry name" value="Peptidase_S8"/>
    <property type="match status" value="1"/>
</dbReference>
<dbReference type="InterPro" id="IPR015500">
    <property type="entry name" value="Peptidase_S8_subtilisin-rel"/>
</dbReference>
<comment type="caution">
    <text evidence="9">The sequence shown here is derived from an EMBL/GenBank/DDBJ whole genome shotgun (WGS) entry which is preliminary data.</text>
</comment>
<feature type="domain" description="Peptidase S8/S53" evidence="8">
    <location>
        <begin position="80"/>
        <end position="326"/>
    </location>
</feature>
<feature type="region of interest" description="Disordered" evidence="6">
    <location>
        <begin position="337"/>
        <end position="363"/>
    </location>
</feature>
<evidence type="ECO:0000256" key="6">
    <source>
        <dbReference type="SAM" id="MobiDB-lite"/>
    </source>
</evidence>
<evidence type="ECO:0000256" key="3">
    <source>
        <dbReference type="ARBA" id="ARBA00022801"/>
    </source>
</evidence>
<gene>
    <name evidence="9" type="ORF">LXN57_41340</name>
</gene>
<evidence type="ECO:0000313" key="9">
    <source>
        <dbReference type="EMBL" id="MCM4084007.1"/>
    </source>
</evidence>
<comment type="similarity">
    <text evidence="1 5">Belongs to the peptidase S8 family.</text>
</comment>
<keyword evidence="10" id="KW-1185">Reference proteome</keyword>
<name>A0ABT0YD72_9ACTN</name>
<dbReference type="InterPro" id="IPR050131">
    <property type="entry name" value="Peptidase_S8_subtilisin-like"/>
</dbReference>
<dbReference type="InterPro" id="IPR023827">
    <property type="entry name" value="Peptidase_S8_Asp-AS"/>
</dbReference>
<keyword evidence="7" id="KW-0472">Membrane</keyword>
<dbReference type="PANTHER" id="PTHR43806">
    <property type="entry name" value="PEPTIDASE S8"/>
    <property type="match status" value="1"/>
</dbReference>
<evidence type="ECO:0000256" key="2">
    <source>
        <dbReference type="ARBA" id="ARBA00022670"/>
    </source>
</evidence>